<reference evidence="2" key="1">
    <citation type="submission" date="2020-02" db="EMBL/GenBank/DDBJ databases">
        <authorList>
            <person name="Meier V. D."/>
        </authorList>
    </citation>
    <scope>NUCLEOTIDE SEQUENCE</scope>
    <source>
        <strain evidence="2">AVDCRST_MAG42</strain>
    </source>
</reference>
<evidence type="ECO:0000259" key="1">
    <source>
        <dbReference type="Pfam" id="PF16798"/>
    </source>
</evidence>
<dbReference type="Pfam" id="PF16798">
    <property type="entry name" value="DUF5069"/>
    <property type="match status" value="1"/>
</dbReference>
<dbReference type="EMBL" id="CADCTA010000036">
    <property type="protein sequence ID" value="CAA9219814.1"/>
    <property type="molecule type" value="Genomic_DNA"/>
</dbReference>
<dbReference type="InterPro" id="IPR031849">
    <property type="entry name" value="DUF5069"/>
</dbReference>
<proteinExistence type="predicted"/>
<organism evidence="2">
    <name type="scientific">uncultured Chthoniobacterales bacterium</name>
    <dbReference type="NCBI Taxonomy" id="1836801"/>
    <lineage>
        <taxon>Bacteria</taxon>
        <taxon>Pseudomonadati</taxon>
        <taxon>Verrucomicrobiota</taxon>
        <taxon>Spartobacteria</taxon>
        <taxon>Chthoniobacterales</taxon>
        <taxon>environmental samples</taxon>
    </lineage>
</organism>
<name>A0A6J4HE57_9BACT</name>
<sequence>MSPLQLRSPAAKVGGLVYFGRMLDKIRVHARGELPAEYQANLGKGFDANCTTLLRVEYKQVVELVRQGSSDEEVLAWCYQNGRRLQADEIYVWNEFMRKRGWNDEIAEFLVRRKKEAGMAGRSEIKTMFEFIDVDEGRSLPDALGVERRTAPDATTSRQ</sequence>
<protein>
    <recommendedName>
        <fullName evidence="1">DUF5069 domain-containing protein</fullName>
    </recommendedName>
</protein>
<dbReference type="AlphaFoldDB" id="A0A6J4HE57"/>
<accession>A0A6J4HE57</accession>
<evidence type="ECO:0000313" key="2">
    <source>
        <dbReference type="EMBL" id="CAA9219814.1"/>
    </source>
</evidence>
<gene>
    <name evidence="2" type="ORF">AVDCRST_MAG42-508</name>
</gene>
<feature type="domain" description="DUF5069" evidence="1">
    <location>
        <begin position="6"/>
        <end position="138"/>
    </location>
</feature>